<feature type="domain" description="PGG" evidence="8">
    <location>
        <begin position="226"/>
        <end position="307"/>
    </location>
</feature>
<comment type="subcellular location">
    <subcellularLocation>
        <location evidence="1">Membrane</location>
        <topology evidence="1">Multi-pass membrane protein</topology>
    </subcellularLocation>
</comment>
<sequence length="311" mass="34826">MEKIHMIEKKLYDATLKGDVETLEVLMREDEPALARVSISSCFNQTPLHVAAMLGHFGFSKSLLHYKPDFAGRPEVRFYTLDRGETILHTCVMYNRLEPLIRLLEPIAVDEDFTNVKDESGSTILHTATALKRTQHVKYLLTRSVQGVNEVNGNGLSALDIIEQMHKDVKTIEIKELLISTGASRAKGFGNKANQMTLEVQTSQQPRYNRRAKLLRKVTKWSIFKKKGENKGNLLLVAVTIIAAMAYQAAISPPGGVIGIDAKESNGPIIKPGTSILAHYHPDENRLFWRFNTVTFIASLSIVFFFVSRGT</sequence>
<feature type="transmembrane region" description="Helical" evidence="7">
    <location>
        <begin position="287"/>
        <end position="307"/>
    </location>
</feature>
<evidence type="ECO:0000259" key="8">
    <source>
        <dbReference type="Pfam" id="PF13962"/>
    </source>
</evidence>
<comment type="caution">
    <text evidence="9">The sequence shown here is derived from an EMBL/GenBank/DDBJ whole genome shotgun (WGS) entry which is preliminary data.</text>
</comment>
<dbReference type="InterPro" id="IPR026961">
    <property type="entry name" value="PGG_dom"/>
</dbReference>
<evidence type="ECO:0000256" key="1">
    <source>
        <dbReference type="ARBA" id="ARBA00004141"/>
    </source>
</evidence>
<keyword evidence="3" id="KW-0677">Repeat</keyword>
<dbReference type="GO" id="GO:0005886">
    <property type="term" value="C:plasma membrane"/>
    <property type="evidence" value="ECO:0007669"/>
    <property type="project" value="TreeGrafter"/>
</dbReference>
<keyword evidence="4 7" id="KW-1133">Transmembrane helix</keyword>
<accession>A0AAD8JKE9</accession>
<dbReference type="SUPFAM" id="SSF48403">
    <property type="entry name" value="Ankyrin repeat"/>
    <property type="match status" value="1"/>
</dbReference>
<dbReference type="Pfam" id="PF13962">
    <property type="entry name" value="PGG"/>
    <property type="match status" value="1"/>
</dbReference>
<dbReference type="PANTHER" id="PTHR24186">
    <property type="entry name" value="PROTEIN PHOSPHATASE 1 REGULATORY SUBUNIT"/>
    <property type="match status" value="1"/>
</dbReference>
<protein>
    <submittedName>
        <fullName evidence="9">PGG domain-containing protein</fullName>
    </submittedName>
</protein>
<organism evidence="9 10">
    <name type="scientific">Heracleum sosnowskyi</name>
    <dbReference type="NCBI Taxonomy" id="360622"/>
    <lineage>
        <taxon>Eukaryota</taxon>
        <taxon>Viridiplantae</taxon>
        <taxon>Streptophyta</taxon>
        <taxon>Embryophyta</taxon>
        <taxon>Tracheophyta</taxon>
        <taxon>Spermatophyta</taxon>
        <taxon>Magnoliopsida</taxon>
        <taxon>eudicotyledons</taxon>
        <taxon>Gunneridae</taxon>
        <taxon>Pentapetalae</taxon>
        <taxon>asterids</taxon>
        <taxon>campanulids</taxon>
        <taxon>Apiales</taxon>
        <taxon>Apiaceae</taxon>
        <taxon>Apioideae</taxon>
        <taxon>apioid superclade</taxon>
        <taxon>Tordylieae</taxon>
        <taxon>Tordyliinae</taxon>
        <taxon>Heracleum</taxon>
    </lineage>
</organism>
<dbReference type="Pfam" id="PF12796">
    <property type="entry name" value="Ank_2"/>
    <property type="match status" value="1"/>
</dbReference>
<feature type="transmembrane region" description="Helical" evidence="7">
    <location>
        <begin position="234"/>
        <end position="251"/>
    </location>
</feature>
<dbReference type="InterPro" id="IPR002110">
    <property type="entry name" value="Ankyrin_rpt"/>
</dbReference>
<gene>
    <name evidence="9" type="ORF">POM88_003717</name>
</gene>
<keyword evidence="6 7" id="KW-0472">Membrane</keyword>
<evidence type="ECO:0000256" key="6">
    <source>
        <dbReference type="ARBA" id="ARBA00023136"/>
    </source>
</evidence>
<dbReference type="Proteomes" id="UP001237642">
    <property type="component" value="Unassembled WGS sequence"/>
</dbReference>
<name>A0AAD8JKE9_9APIA</name>
<dbReference type="InterPro" id="IPR036770">
    <property type="entry name" value="Ankyrin_rpt-contain_sf"/>
</dbReference>
<keyword evidence="5" id="KW-0040">ANK repeat</keyword>
<keyword evidence="10" id="KW-1185">Reference proteome</keyword>
<dbReference type="Gene3D" id="1.25.40.20">
    <property type="entry name" value="Ankyrin repeat-containing domain"/>
    <property type="match status" value="1"/>
</dbReference>
<evidence type="ECO:0000256" key="7">
    <source>
        <dbReference type="SAM" id="Phobius"/>
    </source>
</evidence>
<evidence type="ECO:0000313" key="10">
    <source>
        <dbReference type="Proteomes" id="UP001237642"/>
    </source>
</evidence>
<keyword evidence="2 7" id="KW-0812">Transmembrane</keyword>
<evidence type="ECO:0000256" key="4">
    <source>
        <dbReference type="ARBA" id="ARBA00022989"/>
    </source>
</evidence>
<evidence type="ECO:0000256" key="5">
    <source>
        <dbReference type="ARBA" id="ARBA00023043"/>
    </source>
</evidence>
<dbReference type="PANTHER" id="PTHR24186:SF37">
    <property type="entry name" value="PGG DOMAIN-CONTAINING PROTEIN"/>
    <property type="match status" value="1"/>
</dbReference>
<evidence type="ECO:0000256" key="3">
    <source>
        <dbReference type="ARBA" id="ARBA00022737"/>
    </source>
</evidence>
<evidence type="ECO:0000256" key="2">
    <source>
        <dbReference type="ARBA" id="ARBA00022692"/>
    </source>
</evidence>
<reference evidence="9" key="2">
    <citation type="submission" date="2023-05" db="EMBL/GenBank/DDBJ databases">
        <authorList>
            <person name="Schelkunov M.I."/>
        </authorList>
    </citation>
    <scope>NUCLEOTIDE SEQUENCE</scope>
    <source>
        <strain evidence="9">Hsosn_3</strain>
        <tissue evidence="9">Leaf</tissue>
    </source>
</reference>
<dbReference type="SMART" id="SM00248">
    <property type="entry name" value="ANK"/>
    <property type="match status" value="3"/>
</dbReference>
<proteinExistence type="predicted"/>
<dbReference type="AlphaFoldDB" id="A0AAD8JKE9"/>
<reference evidence="9" key="1">
    <citation type="submission" date="2023-02" db="EMBL/GenBank/DDBJ databases">
        <title>Genome of toxic invasive species Heracleum sosnowskyi carries increased number of genes despite the absence of recent whole-genome duplications.</title>
        <authorList>
            <person name="Schelkunov M."/>
            <person name="Shtratnikova V."/>
            <person name="Makarenko M."/>
            <person name="Klepikova A."/>
            <person name="Omelchenko D."/>
            <person name="Novikova G."/>
            <person name="Obukhova E."/>
            <person name="Bogdanov V."/>
            <person name="Penin A."/>
            <person name="Logacheva M."/>
        </authorList>
    </citation>
    <scope>NUCLEOTIDE SEQUENCE</scope>
    <source>
        <strain evidence="9">Hsosn_3</strain>
        <tissue evidence="9">Leaf</tissue>
    </source>
</reference>
<dbReference type="EMBL" id="JAUIZM010000001">
    <property type="protein sequence ID" value="KAK1404112.1"/>
    <property type="molecule type" value="Genomic_DNA"/>
</dbReference>
<evidence type="ECO:0000313" key="9">
    <source>
        <dbReference type="EMBL" id="KAK1404112.1"/>
    </source>
</evidence>